<proteinExistence type="predicted"/>
<evidence type="ECO:0000256" key="6">
    <source>
        <dbReference type="ARBA" id="ARBA00023026"/>
    </source>
</evidence>
<evidence type="ECO:0000256" key="1">
    <source>
        <dbReference type="ARBA" id="ARBA00004496"/>
    </source>
</evidence>
<keyword evidence="17" id="KW-1185">Reference proteome</keyword>
<sequence>MTSILITDDDPYIRKLVSRTLESSGYETYRASNADEAVSVLDKSGIDLAVVDVMMPGTDGYALTKIVTEEYGLPVILLTAKGELHDKEQGYRAGTDDYIVKPFEPKELLFRIEAVLRRYDKPNVQSLAAGELVIDRNNYDVRIGTSHLMLPLKEFDLLALLASTPNRVLSRDHLIEQVWGLEFEGDERTLNVHIKRLRERLAPLTHSVTIQTVRGVGYRLEVNG</sequence>
<dbReference type="InterPro" id="IPR001867">
    <property type="entry name" value="OmpR/PhoB-type_DNA-bd"/>
</dbReference>
<dbReference type="Pfam" id="PF00486">
    <property type="entry name" value="Trans_reg_C"/>
    <property type="match status" value="1"/>
</dbReference>
<evidence type="ECO:0000256" key="5">
    <source>
        <dbReference type="ARBA" id="ARBA00023015"/>
    </source>
</evidence>
<evidence type="ECO:0000256" key="12">
    <source>
        <dbReference type="PROSITE-ProRule" id="PRU00169"/>
    </source>
</evidence>
<keyword evidence="4" id="KW-0902">Two-component regulatory system</keyword>
<dbReference type="CDD" id="cd00383">
    <property type="entry name" value="trans_reg_C"/>
    <property type="match status" value="1"/>
</dbReference>
<feature type="domain" description="Response regulatory" evidence="14">
    <location>
        <begin position="3"/>
        <end position="116"/>
    </location>
</feature>
<comment type="subcellular location">
    <subcellularLocation>
        <location evidence="1">Cytoplasm</location>
    </subcellularLocation>
</comment>
<keyword evidence="7 13" id="KW-0238">DNA-binding</keyword>
<dbReference type="RefSeq" id="WP_093107395.1">
    <property type="nucleotide sequence ID" value="NZ_FNOS01000004.1"/>
</dbReference>
<keyword evidence="8" id="KW-0010">Activator</keyword>
<feature type="modified residue" description="4-aspartylphosphate" evidence="12">
    <location>
        <position position="52"/>
    </location>
</feature>
<keyword evidence="6" id="KW-0843">Virulence</keyword>
<dbReference type="InterPro" id="IPR001789">
    <property type="entry name" value="Sig_transdc_resp-reg_receiver"/>
</dbReference>
<dbReference type="PROSITE" id="PS50110">
    <property type="entry name" value="RESPONSE_REGULATORY"/>
    <property type="match status" value="1"/>
</dbReference>
<dbReference type="Gene3D" id="1.10.10.10">
    <property type="entry name" value="Winged helix-like DNA-binding domain superfamily/Winged helix DNA-binding domain"/>
    <property type="match status" value="1"/>
</dbReference>
<keyword evidence="9" id="KW-0804">Transcription</keyword>
<evidence type="ECO:0000313" key="17">
    <source>
        <dbReference type="Proteomes" id="UP000198647"/>
    </source>
</evidence>
<evidence type="ECO:0000256" key="8">
    <source>
        <dbReference type="ARBA" id="ARBA00023159"/>
    </source>
</evidence>
<feature type="domain" description="OmpR/PhoB-type" evidence="15">
    <location>
        <begin position="124"/>
        <end position="222"/>
    </location>
</feature>
<organism evidence="16 17">
    <name type="scientific">Salimicrobium album</name>
    <dbReference type="NCBI Taxonomy" id="50717"/>
    <lineage>
        <taxon>Bacteria</taxon>
        <taxon>Bacillati</taxon>
        <taxon>Bacillota</taxon>
        <taxon>Bacilli</taxon>
        <taxon>Bacillales</taxon>
        <taxon>Bacillaceae</taxon>
        <taxon>Salimicrobium</taxon>
    </lineage>
</organism>
<keyword evidence="2" id="KW-0963">Cytoplasm</keyword>
<gene>
    <name evidence="16" type="ORF">SAMN04488081_1919</name>
</gene>
<keyword evidence="3 12" id="KW-0597">Phosphoprotein</keyword>
<dbReference type="Pfam" id="PF00072">
    <property type="entry name" value="Response_reg"/>
    <property type="match status" value="1"/>
</dbReference>
<evidence type="ECO:0000256" key="11">
    <source>
        <dbReference type="ARBA" id="ARBA00039976"/>
    </source>
</evidence>
<reference evidence="16 17" key="1">
    <citation type="submission" date="2016-10" db="EMBL/GenBank/DDBJ databases">
        <authorList>
            <person name="Varghese N."/>
            <person name="Submissions S."/>
        </authorList>
    </citation>
    <scope>NUCLEOTIDE SEQUENCE [LARGE SCALE GENOMIC DNA]</scope>
    <source>
        <strain evidence="16 17">DSM 20748</strain>
    </source>
</reference>
<evidence type="ECO:0000256" key="2">
    <source>
        <dbReference type="ARBA" id="ARBA00022490"/>
    </source>
</evidence>
<dbReference type="InterPro" id="IPR039420">
    <property type="entry name" value="WalR-like"/>
</dbReference>
<dbReference type="InterPro" id="IPR011006">
    <property type="entry name" value="CheY-like_superfamily"/>
</dbReference>
<protein>
    <recommendedName>
        <fullName evidence="11">Heme response regulator HssR</fullName>
    </recommendedName>
</protein>
<evidence type="ECO:0000259" key="15">
    <source>
        <dbReference type="PROSITE" id="PS51755"/>
    </source>
</evidence>
<comment type="caution">
    <text evidence="16">The sequence shown here is derived from an EMBL/GenBank/DDBJ whole genome shotgun (WGS) entry which is preliminary data.</text>
</comment>
<dbReference type="PANTHER" id="PTHR48111:SF49">
    <property type="entry name" value="HEME RESPONSE REGULATOR HSSR"/>
    <property type="match status" value="1"/>
</dbReference>
<evidence type="ECO:0000256" key="3">
    <source>
        <dbReference type="ARBA" id="ARBA00022553"/>
    </source>
</evidence>
<accession>A0A1H3GGI6</accession>
<evidence type="ECO:0000256" key="13">
    <source>
        <dbReference type="PROSITE-ProRule" id="PRU01091"/>
    </source>
</evidence>
<dbReference type="SMART" id="SM00862">
    <property type="entry name" value="Trans_reg_C"/>
    <property type="match status" value="1"/>
</dbReference>
<dbReference type="SUPFAM" id="SSF52172">
    <property type="entry name" value="CheY-like"/>
    <property type="match status" value="1"/>
</dbReference>
<name>A0A1H3GGI6_9BACI</name>
<dbReference type="EMBL" id="FNOS01000004">
    <property type="protein sequence ID" value="SDY02157.1"/>
    <property type="molecule type" value="Genomic_DNA"/>
</dbReference>
<evidence type="ECO:0000256" key="9">
    <source>
        <dbReference type="ARBA" id="ARBA00023163"/>
    </source>
</evidence>
<comment type="function">
    <text evidence="10">Member of the two-component regulatory system HssS/HssR involved in intracellular heme homeostasis and tempering of staphylococcal virulence. Phosphorylated HssR binds to a direct repeat sequence within hrtAB promoter and activates the expression of hrtAB, an efflux pump, in response to extracellular heme, hemin, hemoglobin or blood.</text>
</comment>
<dbReference type="PANTHER" id="PTHR48111">
    <property type="entry name" value="REGULATOR OF RPOS"/>
    <property type="match status" value="1"/>
</dbReference>
<evidence type="ECO:0000256" key="10">
    <source>
        <dbReference type="ARBA" id="ARBA00037471"/>
    </source>
</evidence>
<dbReference type="GO" id="GO:0003677">
    <property type="term" value="F:DNA binding"/>
    <property type="evidence" value="ECO:0007669"/>
    <property type="project" value="UniProtKB-KW"/>
</dbReference>
<evidence type="ECO:0000256" key="4">
    <source>
        <dbReference type="ARBA" id="ARBA00023012"/>
    </source>
</evidence>
<dbReference type="PROSITE" id="PS51755">
    <property type="entry name" value="OMPR_PHOB"/>
    <property type="match status" value="1"/>
</dbReference>
<evidence type="ECO:0000256" key="7">
    <source>
        <dbReference type="ARBA" id="ARBA00023125"/>
    </source>
</evidence>
<evidence type="ECO:0000259" key="14">
    <source>
        <dbReference type="PROSITE" id="PS50110"/>
    </source>
</evidence>
<feature type="DNA-binding region" description="OmpR/PhoB-type" evidence="13">
    <location>
        <begin position="124"/>
        <end position="222"/>
    </location>
</feature>
<keyword evidence="5" id="KW-0805">Transcription regulation</keyword>
<dbReference type="InterPro" id="IPR036388">
    <property type="entry name" value="WH-like_DNA-bd_sf"/>
</dbReference>
<dbReference type="Proteomes" id="UP000198647">
    <property type="component" value="Unassembled WGS sequence"/>
</dbReference>
<evidence type="ECO:0000313" key="16">
    <source>
        <dbReference type="EMBL" id="SDY02157.1"/>
    </source>
</evidence>
<dbReference type="Gene3D" id="6.10.250.690">
    <property type="match status" value="1"/>
</dbReference>
<dbReference type="SMART" id="SM00448">
    <property type="entry name" value="REC"/>
    <property type="match status" value="1"/>
</dbReference>
<dbReference type="Gene3D" id="3.40.50.2300">
    <property type="match status" value="1"/>
</dbReference>